<evidence type="ECO:0000259" key="6">
    <source>
        <dbReference type="PROSITE" id="PS50893"/>
    </source>
</evidence>
<dbReference type="SUPFAM" id="SSF90123">
    <property type="entry name" value="ABC transporter transmembrane region"/>
    <property type="match status" value="1"/>
</dbReference>
<dbReference type="OrthoDB" id="9806127at2"/>
<feature type="domain" description="ABC transporter" evidence="6">
    <location>
        <begin position="361"/>
        <end position="553"/>
    </location>
</feature>
<feature type="transmembrane region" description="Helical" evidence="5">
    <location>
        <begin position="271"/>
        <end position="290"/>
    </location>
</feature>
<dbReference type="GO" id="GO:0005886">
    <property type="term" value="C:plasma membrane"/>
    <property type="evidence" value="ECO:0007669"/>
    <property type="project" value="UniProtKB-SubCell"/>
</dbReference>
<dbReference type="InterPro" id="IPR039421">
    <property type="entry name" value="Type_1_exporter"/>
</dbReference>
<dbReference type="InterPro" id="IPR036640">
    <property type="entry name" value="ABC1_TM_sf"/>
</dbReference>
<dbReference type="RefSeq" id="WP_067943277.1">
    <property type="nucleotide sequence ID" value="NZ_CP014228.1"/>
</dbReference>
<dbReference type="STRING" id="111015.AXF14_11250"/>
<evidence type="ECO:0000313" key="7">
    <source>
        <dbReference type="EMBL" id="AMD88044.1"/>
    </source>
</evidence>
<dbReference type="GO" id="GO:0016887">
    <property type="term" value="F:ATP hydrolysis activity"/>
    <property type="evidence" value="ECO:0007669"/>
    <property type="project" value="InterPro"/>
</dbReference>
<feature type="transmembrane region" description="Helical" evidence="5">
    <location>
        <begin position="79"/>
        <end position="98"/>
    </location>
</feature>
<evidence type="ECO:0000256" key="4">
    <source>
        <dbReference type="ARBA" id="ARBA00023136"/>
    </source>
</evidence>
<protein>
    <recommendedName>
        <fullName evidence="6">ABC transporter domain-containing protein</fullName>
    </recommendedName>
</protein>
<keyword evidence="3 5" id="KW-1133">Transmembrane helix</keyword>
<dbReference type="SUPFAM" id="SSF52540">
    <property type="entry name" value="P-loop containing nucleoside triphosphate hydrolases"/>
    <property type="match status" value="1"/>
</dbReference>
<dbReference type="InterPro" id="IPR003439">
    <property type="entry name" value="ABC_transporter-like_ATP-bd"/>
</dbReference>
<comment type="subcellular location">
    <subcellularLocation>
        <location evidence="1">Cell membrane</location>
        <topology evidence="1">Multi-pass membrane protein</topology>
    </subcellularLocation>
</comment>
<dbReference type="PANTHER" id="PTHR24221">
    <property type="entry name" value="ATP-BINDING CASSETTE SUB-FAMILY B"/>
    <property type="match status" value="1"/>
</dbReference>
<reference evidence="8" key="1">
    <citation type="submission" date="2016-02" db="EMBL/GenBank/DDBJ databases">
        <authorList>
            <person name="Holder M.E."/>
            <person name="Ajami N.J."/>
            <person name="Petrosino J.F."/>
        </authorList>
    </citation>
    <scope>NUCLEOTIDE SEQUENCE [LARGE SCALE GENOMIC DNA]</scope>
    <source>
        <strain evidence="8">CCUG 36733</strain>
    </source>
</reference>
<accession>A0A0X8JFS0</accession>
<sequence>MSSTDPTSQAPVTELAEDSPLLPTARRVLRRDYWRTMWRSSVLQGVYQMLSRGIQVVLATTTAGLIEHALGRTLTAGQILPAVLVILASALLEPAALLGRNRVLLADTYDHELALLDRYLRLRPARAALLRTGQVPDRLMIDLVRYRLDTLDVVGAPVAVLIGIWAAAVAGAWSPWSLLLVAIAVALPIALTAAVNKRGSAADDAMRRQTMARTAMIQEVADAHDLYWARGRAHRGAARVRTDWDAFTAGPAGRTLRDWATKQQVVTTGPLLGSTIVLAGGVVLAAHGLMDAGSVVGAAVLVAPVQAALVSVTSALGSWKAREIVSRRLGWLVVDDDGTPAGGTTVAASPREDDGASIRSLELRGVSILLPNGRRTTPVTAGLARGDVLWLRGGVGTGKTSLVRALIGLGADLDGELLIDGLPGGLTPGQVLLIPQAPSFLSGTVTENIALDRAELAATAREGLEAASMGRLAAQVLEPGGPSLSGGERHVVAWLRHLRRAGGVRVLDEPFNGLSPEAAARVLAEIEASRADWITVLISHDDRPSRLPGLTERSL</sequence>
<name>A0A0X8JFS0_ACTRD</name>
<dbReference type="PANTHER" id="PTHR24221:SF248">
    <property type="entry name" value="ABC TRANSPORTER TRANSMEMBRANE REGION"/>
    <property type="match status" value="1"/>
</dbReference>
<organism evidence="7 8">
    <name type="scientific">Actinomyces radicidentis</name>
    <dbReference type="NCBI Taxonomy" id="111015"/>
    <lineage>
        <taxon>Bacteria</taxon>
        <taxon>Bacillati</taxon>
        <taxon>Actinomycetota</taxon>
        <taxon>Actinomycetes</taxon>
        <taxon>Actinomycetales</taxon>
        <taxon>Actinomycetaceae</taxon>
        <taxon>Actinomyces</taxon>
    </lineage>
</organism>
<feature type="transmembrane region" description="Helical" evidence="5">
    <location>
        <begin position="150"/>
        <end position="170"/>
    </location>
</feature>
<evidence type="ECO:0000256" key="5">
    <source>
        <dbReference type="SAM" id="Phobius"/>
    </source>
</evidence>
<dbReference type="PROSITE" id="PS50893">
    <property type="entry name" value="ABC_TRANSPORTER_2"/>
    <property type="match status" value="1"/>
</dbReference>
<dbReference type="Pfam" id="PF00005">
    <property type="entry name" value="ABC_tran"/>
    <property type="match status" value="1"/>
</dbReference>
<dbReference type="GO" id="GO:0034040">
    <property type="term" value="F:ATPase-coupled lipid transmembrane transporter activity"/>
    <property type="evidence" value="ECO:0007669"/>
    <property type="project" value="TreeGrafter"/>
</dbReference>
<dbReference type="AlphaFoldDB" id="A0A0X8JFS0"/>
<dbReference type="Gene3D" id="1.20.1560.10">
    <property type="entry name" value="ABC transporter type 1, transmembrane domain"/>
    <property type="match status" value="1"/>
</dbReference>
<dbReference type="EMBL" id="CP014228">
    <property type="protein sequence ID" value="AMD88044.1"/>
    <property type="molecule type" value="Genomic_DNA"/>
</dbReference>
<dbReference type="Gene3D" id="3.40.50.300">
    <property type="entry name" value="P-loop containing nucleotide triphosphate hydrolases"/>
    <property type="match status" value="1"/>
</dbReference>
<feature type="transmembrane region" description="Helical" evidence="5">
    <location>
        <begin position="296"/>
        <end position="319"/>
    </location>
</feature>
<keyword evidence="2 5" id="KW-0812">Transmembrane</keyword>
<feature type="transmembrane region" description="Helical" evidence="5">
    <location>
        <begin position="176"/>
        <end position="196"/>
    </location>
</feature>
<evidence type="ECO:0000256" key="1">
    <source>
        <dbReference type="ARBA" id="ARBA00004651"/>
    </source>
</evidence>
<evidence type="ECO:0000313" key="8">
    <source>
        <dbReference type="Proteomes" id="UP000065220"/>
    </source>
</evidence>
<evidence type="ECO:0000256" key="3">
    <source>
        <dbReference type="ARBA" id="ARBA00022989"/>
    </source>
</evidence>
<proteinExistence type="predicted"/>
<dbReference type="KEGG" id="ard:AXF14_11250"/>
<keyword evidence="8" id="KW-1185">Reference proteome</keyword>
<evidence type="ECO:0000256" key="2">
    <source>
        <dbReference type="ARBA" id="ARBA00022692"/>
    </source>
</evidence>
<keyword evidence="4 5" id="KW-0472">Membrane</keyword>
<dbReference type="GO" id="GO:0005524">
    <property type="term" value="F:ATP binding"/>
    <property type="evidence" value="ECO:0007669"/>
    <property type="project" value="InterPro"/>
</dbReference>
<gene>
    <name evidence="7" type="ORF">AXF14_11250</name>
</gene>
<dbReference type="Proteomes" id="UP000065220">
    <property type="component" value="Chromosome"/>
</dbReference>
<dbReference type="InterPro" id="IPR027417">
    <property type="entry name" value="P-loop_NTPase"/>
</dbReference>